<dbReference type="EMBL" id="LRGB01000715">
    <property type="protein sequence ID" value="KZS16448.1"/>
    <property type="molecule type" value="Genomic_DNA"/>
</dbReference>
<dbReference type="InterPro" id="IPR041476">
    <property type="entry name" value="TRAF3IP1_C"/>
</dbReference>
<dbReference type="GO" id="GO:0008017">
    <property type="term" value="F:microtubule binding"/>
    <property type="evidence" value="ECO:0007669"/>
    <property type="project" value="InterPro"/>
</dbReference>
<reference evidence="15 16" key="3">
    <citation type="submission" date="2016-03" db="EMBL/GenBank/DDBJ databases">
        <title>EvidentialGene: Evidence-directed Construction of Genes on Genomes.</title>
        <authorList>
            <person name="Gilbert D.G."/>
            <person name="Choi J.-H."/>
            <person name="Mockaitis K."/>
            <person name="Colbourne J."/>
            <person name="Pfrender M."/>
        </authorList>
    </citation>
    <scope>NUCLEOTIDE SEQUENCE [LARGE SCALE GENOMIC DNA]</scope>
    <source>
        <strain evidence="15 16">Xinb3</strain>
        <tissue evidence="15">Complete organism</tissue>
    </source>
</reference>
<dbReference type="OrthoDB" id="10258914at2759"/>
<dbReference type="InterPro" id="IPR040468">
    <property type="entry name" value="TRAF3IP1_N"/>
</dbReference>
<evidence type="ECO:0000256" key="4">
    <source>
        <dbReference type="ARBA" id="ARBA00022794"/>
    </source>
</evidence>
<dbReference type="Gene3D" id="1.10.418.50">
    <property type="entry name" value="Microtubule-binding protein MIP-T3"/>
    <property type="match status" value="1"/>
</dbReference>
<feature type="compositionally biased region" description="Low complexity" evidence="11">
    <location>
        <begin position="197"/>
        <end position="208"/>
    </location>
</feature>
<evidence type="ECO:0000256" key="9">
    <source>
        <dbReference type="ARBA" id="ARBA00070492"/>
    </source>
</evidence>
<dbReference type="GO" id="GO:0005930">
    <property type="term" value="C:axoneme"/>
    <property type="evidence" value="ECO:0007669"/>
    <property type="project" value="UniProtKB-SubCell"/>
</dbReference>
<dbReference type="Pfam" id="PF17749">
    <property type="entry name" value="MIP-T3_C"/>
    <property type="match status" value="1"/>
</dbReference>
<dbReference type="EMBL" id="GDIP01206376">
    <property type="protein sequence ID" value="JAJ17026.1"/>
    <property type="molecule type" value="Transcribed_RNA"/>
</dbReference>
<dbReference type="GO" id="GO:0042073">
    <property type="term" value="P:intraciliary transport"/>
    <property type="evidence" value="ECO:0007669"/>
    <property type="project" value="TreeGrafter"/>
</dbReference>
<reference evidence="14" key="2">
    <citation type="submission" date="2015-10" db="EMBL/GenBank/DDBJ databases">
        <authorList>
            <person name="Gilbert D.G."/>
        </authorList>
    </citation>
    <scope>NUCLEOTIDE SEQUENCE</scope>
</reference>
<evidence type="ECO:0000313" key="16">
    <source>
        <dbReference type="Proteomes" id="UP000076858"/>
    </source>
</evidence>
<evidence type="ECO:0000256" key="7">
    <source>
        <dbReference type="ARBA" id="ARBA00023273"/>
    </source>
</evidence>
<dbReference type="GO" id="GO:0030992">
    <property type="term" value="C:intraciliary transport particle B"/>
    <property type="evidence" value="ECO:0007669"/>
    <property type="project" value="TreeGrafter"/>
</dbReference>
<accession>A0A0P5AA23</accession>
<dbReference type="PANTHER" id="PTHR31363">
    <property type="entry name" value="TRAF3-INTERACTING PROTEIN 1"/>
    <property type="match status" value="1"/>
</dbReference>
<dbReference type="PANTHER" id="PTHR31363:SF0">
    <property type="entry name" value="TRAF3-INTERACTING PROTEIN 1"/>
    <property type="match status" value="1"/>
</dbReference>
<dbReference type="GO" id="GO:0048513">
    <property type="term" value="P:animal organ development"/>
    <property type="evidence" value="ECO:0007669"/>
    <property type="project" value="UniProtKB-ARBA"/>
</dbReference>
<comment type="similarity">
    <text evidence="8">Belongs to the TRAF3IP1 family.</text>
</comment>
<evidence type="ECO:0000259" key="12">
    <source>
        <dbReference type="Pfam" id="PF10243"/>
    </source>
</evidence>
<protein>
    <recommendedName>
        <fullName evidence="9">TRAF3-interacting protein 1</fullName>
    </recommendedName>
</protein>
<evidence type="ECO:0000313" key="14">
    <source>
        <dbReference type="EMBL" id="JAJ17026.1"/>
    </source>
</evidence>
<organism evidence="14">
    <name type="scientific">Daphnia magna</name>
    <dbReference type="NCBI Taxonomy" id="35525"/>
    <lineage>
        <taxon>Eukaryota</taxon>
        <taxon>Metazoa</taxon>
        <taxon>Ecdysozoa</taxon>
        <taxon>Arthropoda</taxon>
        <taxon>Crustacea</taxon>
        <taxon>Branchiopoda</taxon>
        <taxon>Diplostraca</taxon>
        <taxon>Cladocera</taxon>
        <taxon>Anomopoda</taxon>
        <taxon>Daphniidae</taxon>
        <taxon>Daphnia</taxon>
    </lineage>
</organism>
<dbReference type="Proteomes" id="UP000076858">
    <property type="component" value="Unassembled WGS sequence"/>
</dbReference>
<dbReference type="InterPro" id="IPR042576">
    <property type="entry name" value="TRAF3IP1_N_sf"/>
</dbReference>
<keyword evidence="3" id="KW-0963">Cytoplasm</keyword>
<evidence type="ECO:0000256" key="2">
    <source>
        <dbReference type="ARBA" id="ARBA00004430"/>
    </source>
</evidence>
<name>A0A0P5AA23_9CRUS</name>
<feature type="region of interest" description="Disordered" evidence="11">
    <location>
        <begin position="124"/>
        <end position="169"/>
    </location>
</feature>
<dbReference type="Pfam" id="PF10243">
    <property type="entry name" value="MIP-T3"/>
    <property type="match status" value="1"/>
</dbReference>
<evidence type="ECO:0000256" key="1">
    <source>
        <dbReference type="ARBA" id="ARBA00004120"/>
    </source>
</evidence>
<evidence type="ECO:0000256" key="8">
    <source>
        <dbReference type="ARBA" id="ARBA00043971"/>
    </source>
</evidence>
<proteinExistence type="inferred from homology"/>
<gene>
    <name evidence="15" type="ORF">APZ42_017811</name>
</gene>
<evidence type="ECO:0000256" key="6">
    <source>
        <dbReference type="ARBA" id="ARBA00023212"/>
    </source>
</evidence>
<feature type="domain" description="TRAF3-interacting protein 1 N-terminal" evidence="12">
    <location>
        <begin position="11"/>
        <end position="118"/>
    </location>
</feature>
<feature type="compositionally biased region" description="Polar residues" evidence="11">
    <location>
        <begin position="238"/>
        <end position="265"/>
    </location>
</feature>
<evidence type="ECO:0000256" key="3">
    <source>
        <dbReference type="ARBA" id="ARBA00022490"/>
    </source>
</evidence>
<dbReference type="STRING" id="35525.A0A0P5AA23"/>
<feature type="compositionally biased region" description="Low complexity" evidence="11">
    <location>
        <begin position="124"/>
        <end position="142"/>
    </location>
</feature>
<keyword evidence="16" id="KW-1185">Reference proteome</keyword>
<dbReference type="GO" id="GO:0048731">
    <property type="term" value="P:system development"/>
    <property type="evidence" value="ECO:0007669"/>
    <property type="project" value="UniProtKB-ARBA"/>
</dbReference>
<feature type="domain" description="TRAF3-interacting protein 1 C-terminal" evidence="13">
    <location>
        <begin position="487"/>
        <end position="620"/>
    </location>
</feature>
<evidence type="ECO:0000256" key="11">
    <source>
        <dbReference type="SAM" id="MobiDB-lite"/>
    </source>
</evidence>
<dbReference type="InterPro" id="IPR018799">
    <property type="entry name" value="TRAF3IP1"/>
</dbReference>
<keyword evidence="6" id="KW-0206">Cytoskeleton</keyword>
<feature type="compositionally biased region" description="Basic and acidic residues" evidence="11">
    <location>
        <begin position="218"/>
        <end position="227"/>
    </location>
</feature>
<evidence type="ECO:0000256" key="5">
    <source>
        <dbReference type="ARBA" id="ARBA00023054"/>
    </source>
</evidence>
<dbReference type="FunFam" id="1.10.418.50:FF:000001">
    <property type="entry name" value="TRAF3-interacting protein 1 isoform X1"/>
    <property type="match status" value="1"/>
</dbReference>
<reference evidence="14" key="1">
    <citation type="submission" date="2015-10" db="EMBL/GenBank/DDBJ databases">
        <title>Daphnia magna gene sets from two clonal populations assembled and annotated with EvidentialGene.</title>
        <authorList>
            <person name="Gilbert D."/>
            <person name="Podicheti R."/>
            <person name="Orsini L."/>
            <person name="Colbourne J."/>
            <person name="Pfrender M."/>
        </authorList>
    </citation>
    <scope>NUCLEOTIDE SEQUENCE</scope>
</reference>
<feature type="compositionally biased region" description="Basic residues" evidence="11">
    <location>
        <begin position="410"/>
        <end position="422"/>
    </location>
</feature>
<feature type="region of interest" description="Disordered" evidence="11">
    <location>
        <begin position="190"/>
        <end position="330"/>
    </location>
</feature>
<dbReference type="GO" id="GO:0060271">
    <property type="term" value="P:cilium assembly"/>
    <property type="evidence" value="ECO:0007669"/>
    <property type="project" value="TreeGrafter"/>
</dbReference>
<comment type="subcellular location">
    <subcellularLocation>
        <location evidence="2">Cytoplasm</location>
        <location evidence="2">Cytoskeleton</location>
        <location evidence="2">Cilium axoneme</location>
    </subcellularLocation>
    <subcellularLocation>
        <location evidence="1">Cytoplasm</location>
        <location evidence="1">Cytoskeleton</location>
        <location evidence="1">Cilium basal body</location>
    </subcellularLocation>
</comment>
<keyword evidence="5 10" id="KW-0175">Coiled coil</keyword>
<dbReference type="GO" id="GO:0036064">
    <property type="term" value="C:ciliary basal body"/>
    <property type="evidence" value="ECO:0007669"/>
    <property type="project" value="TreeGrafter"/>
</dbReference>
<keyword evidence="7" id="KW-0966">Cell projection</keyword>
<feature type="coiled-coil region" evidence="10">
    <location>
        <begin position="575"/>
        <end position="609"/>
    </location>
</feature>
<sequence length="628" mass="69448">MTSEEVDSLVIQRTQQKLGKYIQRPHLTDKLLKRPPFRFIHDIITAVISQYGILENVFTKQELVSENIKEKEDKIAFLQKFISHISSELGENLNIKPSKIVAGIEAEKTNDLLQALALVLENKQNSNSQSKSNNSESKNNSNLHSSTKPAKNVIKKSALPGNMSKGNSVSKITAKAETVHKQAAINKTKDIAKIGASKSNQGSSSKPSLAGMPNKKTSKLDETKKEPAASGMKPDIATKQTKPIPSVSAKSNHSFRISKDNTATPRSVEPLENPHKNQTVIDDEDIADTIVPLDYTSNVDDEPVKDTSALPVDGDDKSQIPPDFPSIDSGITIEQPVDTLNIQTTKSAAMQDLQDEGFGVEDSTEAQELPGVLSSSVAQLSPPQSNILNAFEKPIPDRTMNLNMPLKRPASGHRPKSSRRPPSRNSRDRLSVIQQESRPMTSQVPRVIIEGNPMSDDEEDRIVQAAVFDQATADLSQAGADELMGGAQGKLVEQILSAQREWDPLTDMDPGNRDKSSSSVQVQHLKNMIQEMTQTALPLGQLIPLIHEDMDTVHQEWQFWKREADLLEEEYQREKTSIDTVVEKLRAELEQLDRAVLEHQMKLNMAKAAAIKTEKDVSLVILNFAKKR</sequence>
<evidence type="ECO:0000259" key="13">
    <source>
        <dbReference type="Pfam" id="PF17749"/>
    </source>
</evidence>
<evidence type="ECO:0000256" key="10">
    <source>
        <dbReference type="SAM" id="Coils"/>
    </source>
</evidence>
<evidence type="ECO:0000313" key="15">
    <source>
        <dbReference type="EMBL" id="KZS16448.1"/>
    </source>
</evidence>
<keyword evidence="4" id="KW-0970">Cilium biogenesis/degradation</keyword>
<feature type="region of interest" description="Disordered" evidence="11">
    <location>
        <begin position="397"/>
        <end position="442"/>
    </location>
</feature>
<feature type="compositionally biased region" description="Polar residues" evidence="11">
    <location>
        <begin position="432"/>
        <end position="442"/>
    </location>
</feature>
<dbReference type="GO" id="GO:0070507">
    <property type="term" value="P:regulation of microtubule cytoskeleton organization"/>
    <property type="evidence" value="ECO:0007669"/>
    <property type="project" value="TreeGrafter"/>
</dbReference>
<dbReference type="AlphaFoldDB" id="A0A0P5AA23"/>